<evidence type="ECO:0000256" key="4">
    <source>
        <dbReference type="ARBA" id="ARBA00022679"/>
    </source>
</evidence>
<dbReference type="PANTHER" id="PTHR43304">
    <property type="entry name" value="PHYTOCHROME-LIKE PROTEIN CPH1"/>
    <property type="match status" value="1"/>
</dbReference>
<comment type="catalytic activity">
    <reaction evidence="1">
        <text>ATP + protein L-histidine = ADP + protein N-phospho-L-histidine.</text>
        <dbReference type="EC" id="2.7.13.3"/>
    </reaction>
</comment>
<dbReference type="GO" id="GO:0006355">
    <property type="term" value="P:regulation of DNA-templated transcription"/>
    <property type="evidence" value="ECO:0007669"/>
    <property type="project" value="InterPro"/>
</dbReference>
<dbReference type="GO" id="GO:0004673">
    <property type="term" value="F:protein histidine kinase activity"/>
    <property type="evidence" value="ECO:0007669"/>
    <property type="project" value="UniProtKB-EC"/>
</dbReference>
<dbReference type="EC" id="2.7.13.3" evidence="2"/>
<sequence>MSVIVRQYFPSNPALSEAAMLDGFKQGSAILTSLRTVAFALTLGRDKLLYLSTSATELYGEPVKLLLEHPNFWLEAIHPDDKATVWMGLDKLREQGHEQIEVTYRLVSSDGDMHWVRQQCRLALNDAGVPLRIDCLVTPSLPPAPAPARNEVGNAVFVAAADALLVRDAASLDILEANSATLALLACGRAELLRQRLADFSARTEGFDAKAEASYLDAARRGQVQRYDWLVSPREGGPRWVEAVTSPIRHAGRDCLLTALRDVDVQRRAQQQQGLNEELIERSSDAIAWADTAGQLQRINPAGLALLGIQAEGVSDLFLTDLLPAWAQPHFLQTCLPLATREGRWHGEMALLSRDGRNLPVMLTLLAHKQGGALRGYSLIGQDIAPAKLREQRYKQEKENLEEDKLFQAKLLENISAGLVQPLAQLAQLAKLLEKHPEEVTRALPHLKRTVEQARRLVDASAEFILAGAQRDLPPRD</sequence>
<evidence type="ECO:0000313" key="7">
    <source>
        <dbReference type="EMBL" id="SFZ70411.1"/>
    </source>
</evidence>
<dbReference type="InterPro" id="IPR035965">
    <property type="entry name" value="PAS-like_dom_sf"/>
</dbReference>
<organism evidence="7 8">
    <name type="scientific">Chitinimonas taiwanensis DSM 18899</name>
    <dbReference type="NCBI Taxonomy" id="1121279"/>
    <lineage>
        <taxon>Bacteria</taxon>
        <taxon>Pseudomonadati</taxon>
        <taxon>Pseudomonadota</taxon>
        <taxon>Betaproteobacteria</taxon>
        <taxon>Neisseriales</taxon>
        <taxon>Chitinibacteraceae</taxon>
        <taxon>Chitinimonas</taxon>
    </lineage>
</organism>
<accession>A0A1K2H403</accession>
<protein>
    <recommendedName>
        <fullName evidence="2">histidine kinase</fullName>
        <ecNumber evidence="2">2.7.13.3</ecNumber>
    </recommendedName>
</protein>
<dbReference type="InterPro" id="IPR013655">
    <property type="entry name" value="PAS_fold_3"/>
</dbReference>
<dbReference type="SUPFAM" id="SSF55785">
    <property type="entry name" value="PYP-like sensor domain (PAS domain)"/>
    <property type="match status" value="3"/>
</dbReference>
<dbReference type="RefSeq" id="WP_084658028.1">
    <property type="nucleotide sequence ID" value="NZ_FPKR01000001.1"/>
</dbReference>
<evidence type="ECO:0000256" key="3">
    <source>
        <dbReference type="ARBA" id="ARBA00022553"/>
    </source>
</evidence>
<dbReference type="PANTHER" id="PTHR43304:SF1">
    <property type="entry name" value="PAC DOMAIN-CONTAINING PROTEIN"/>
    <property type="match status" value="1"/>
</dbReference>
<evidence type="ECO:0000259" key="6">
    <source>
        <dbReference type="SMART" id="SM00091"/>
    </source>
</evidence>
<keyword evidence="8" id="KW-1185">Reference proteome</keyword>
<dbReference type="NCBIfam" id="TIGR00229">
    <property type="entry name" value="sensory_box"/>
    <property type="match status" value="1"/>
</dbReference>
<keyword evidence="5" id="KW-0418">Kinase</keyword>
<name>A0A1K2H403_9NEIS</name>
<dbReference type="EMBL" id="FPKR01000001">
    <property type="protein sequence ID" value="SFZ70411.1"/>
    <property type="molecule type" value="Genomic_DNA"/>
</dbReference>
<keyword evidence="4" id="KW-0808">Transferase</keyword>
<dbReference type="InterPro" id="IPR000014">
    <property type="entry name" value="PAS"/>
</dbReference>
<evidence type="ECO:0000256" key="1">
    <source>
        <dbReference type="ARBA" id="ARBA00000085"/>
    </source>
</evidence>
<dbReference type="OrthoDB" id="9124519at2"/>
<dbReference type="SMART" id="SM00091">
    <property type="entry name" value="PAS"/>
    <property type="match status" value="3"/>
</dbReference>
<proteinExistence type="predicted"/>
<evidence type="ECO:0000256" key="2">
    <source>
        <dbReference type="ARBA" id="ARBA00012438"/>
    </source>
</evidence>
<dbReference type="Proteomes" id="UP000186513">
    <property type="component" value="Unassembled WGS sequence"/>
</dbReference>
<evidence type="ECO:0000313" key="8">
    <source>
        <dbReference type="Proteomes" id="UP000186513"/>
    </source>
</evidence>
<feature type="domain" description="PAS" evidence="6">
    <location>
        <begin position="151"/>
        <end position="217"/>
    </location>
</feature>
<feature type="domain" description="PAS" evidence="6">
    <location>
        <begin position="25"/>
        <end position="94"/>
    </location>
</feature>
<dbReference type="AlphaFoldDB" id="A0A1K2H403"/>
<gene>
    <name evidence="7" type="ORF">SAMN02745887_00198</name>
</gene>
<dbReference type="Pfam" id="PF00989">
    <property type="entry name" value="PAS"/>
    <property type="match status" value="1"/>
</dbReference>
<dbReference type="STRING" id="1121279.SAMN02745887_00198"/>
<dbReference type="InterPro" id="IPR013767">
    <property type="entry name" value="PAS_fold"/>
</dbReference>
<dbReference type="InterPro" id="IPR052162">
    <property type="entry name" value="Sensor_kinase/Photoreceptor"/>
</dbReference>
<dbReference type="CDD" id="cd00130">
    <property type="entry name" value="PAS"/>
    <property type="match status" value="3"/>
</dbReference>
<dbReference type="Gene3D" id="3.30.450.20">
    <property type="entry name" value="PAS domain"/>
    <property type="match status" value="3"/>
</dbReference>
<reference evidence="7 8" key="1">
    <citation type="submission" date="2016-11" db="EMBL/GenBank/DDBJ databases">
        <authorList>
            <person name="Jaros S."/>
            <person name="Januszkiewicz K."/>
            <person name="Wedrychowicz H."/>
        </authorList>
    </citation>
    <scope>NUCLEOTIDE SEQUENCE [LARGE SCALE GENOMIC DNA]</scope>
    <source>
        <strain evidence="7 8">DSM 18899</strain>
    </source>
</reference>
<evidence type="ECO:0000256" key="5">
    <source>
        <dbReference type="ARBA" id="ARBA00022777"/>
    </source>
</evidence>
<dbReference type="Pfam" id="PF13426">
    <property type="entry name" value="PAS_9"/>
    <property type="match status" value="1"/>
</dbReference>
<feature type="domain" description="PAS" evidence="6">
    <location>
        <begin position="274"/>
        <end position="340"/>
    </location>
</feature>
<dbReference type="Pfam" id="PF08447">
    <property type="entry name" value="PAS_3"/>
    <property type="match status" value="1"/>
</dbReference>
<keyword evidence="3" id="KW-0597">Phosphoprotein</keyword>